<accession>A0A017HDD3</accession>
<reference evidence="1 2" key="1">
    <citation type="submission" date="2013-03" db="EMBL/GenBank/DDBJ databases">
        <authorList>
            <person name="Fiebig A."/>
            <person name="Goeker M."/>
            <person name="Klenk H.-P.P."/>
        </authorList>
    </citation>
    <scope>NUCLEOTIDE SEQUENCE [LARGE SCALE GENOMIC DNA]</scope>
    <source>
        <strain evidence="1 2">DSM 17492</strain>
    </source>
</reference>
<keyword evidence="2" id="KW-1185">Reference proteome</keyword>
<sequence>MQDTSYTVKIEGFILGKFRKKGTTIDLLPSQATTFLREGRIVPKAAPKPQAKAKD</sequence>
<dbReference type="PATRIC" id="fig|1122180.6.peg.1864"/>
<comment type="caution">
    <text evidence="1">The sequence shown here is derived from an EMBL/GenBank/DDBJ whole genome shotgun (WGS) entry which is preliminary data.</text>
</comment>
<dbReference type="RefSeq" id="WP_017928637.1">
    <property type="nucleotide sequence ID" value="NZ_KB822998.1"/>
</dbReference>
<dbReference type="Proteomes" id="UP000025047">
    <property type="component" value="Unassembled WGS sequence"/>
</dbReference>
<organism evidence="1 2">
    <name type="scientific">Limimaricola hongkongensis DSM 17492</name>
    <dbReference type="NCBI Taxonomy" id="1122180"/>
    <lineage>
        <taxon>Bacteria</taxon>
        <taxon>Pseudomonadati</taxon>
        <taxon>Pseudomonadota</taxon>
        <taxon>Alphaproteobacteria</taxon>
        <taxon>Rhodobacterales</taxon>
        <taxon>Paracoccaceae</taxon>
        <taxon>Limimaricola</taxon>
    </lineage>
</organism>
<evidence type="ECO:0000313" key="1">
    <source>
        <dbReference type="EMBL" id="EYD71809.1"/>
    </source>
</evidence>
<protein>
    <submittedName>
        <fullName evidence="1">Uncharacterized protein</fullName>
    </submittedName>
</protein>
<dbReference type="HOGENOM" id="CLU_3026878_0_0_5"/>
<gene>
    <name evidence="1" type="ORF">Lokhon_01879</name>
</gene>
<dbReference type="EMBL" id="APGJ01000006">
    <property type="protein sequence ID" value="EYD71809.1"/>
    <property type="molecule type" value="Genomic_DNA"/>
</dbReference>
<dbReference type="AlphaFoldDB" id="A0A017HDD3"/>
<evidence type="ECO:0000313" key="2">
    <source>
        <dbReference type="Proteomes" id="UP000025047"/>
    </source>
</evidence>
<proteinExistence type="predicted"/>
<name>A0A017HDD3_9RHOB</name>
<dbReference type="STRING" id="1122180.Lokhon_01879"/>